<feature type="compositionally biased region" description="Polar residues" evidence="11">
    <location>
        <begin position="980"/>
        <end position="994"/>
    </location>
</feature>
<accession>A0A9N8VZ67</accession>
<dbReference type="GO" id="GO:0034967">
    <property type="term" value="C:Set3 complex"/>
    <property type="evidence" value="ECO:0007669"/>
    <property type="project" value="TreeGrafter"/>
</dbReference>
<feature type="compositionally biased region" description="Basic and acidic residues" evidence="11">
    <location>
        <begin position="1073"/>
        <end position="1097"/>
    </location>
</feature>
<feature type="compositionally biased region" description="Basic and acidic residues" evidence="11">
    <location>
        <begin position="995"/>
        <end position="1021"/>
    </location>
</feature>
<feature type="compositionally biased region" description="Basic and acidic residues" evidence="11">
    <location>
        <begin position="1520"/>
        <end position="1539"/>
    </location>
</feature>
<feature type="compositionally biased region" description="Low complexity" evidence="11">
    <location>
        <begin position="1279"/>
        <end position="1292"/>
    </location>
</feature>
<dbReference type="GO" id="GO:0070210">
    <property type="term" value="C:Rpd3L-Expanded complex"/>
    <property type="evidence" value="ECO:0007669"/>
    <property type="project" value="TreeGrafter"/>
</dbReference>
<feature type="compositionally biased region" description="Basic and acidic residues" evidence="11">
    <location>
        <begin position="255"/>
        <end position="268"/>
    </location>
</feature>
<dbReference type="InterPro" id="IPR013083">
    <property type="entry name" value="Znf_RING/FYVE/PHD"/>
</dbReference>
<dbReference type="Gene3D" id="3.30.40.10">
    <property type="entry name" value="Zinc/RING finger domain, C3HC4 (zinc finger)"/>
    <property type="match status" value="1"/>
</dbReference>
<feature type="compositionally biased region" description="Polar residues" evidence="11">
    <location>
        <begin position="1676"/>
        <end position="1689"/>
    </location>
</feature>
<feature type="compositionally biased region" description="Basic and acidic residues" evidence="11">
    <location>
        <begin position="1364"/>
        <end position="1373"/>
    </location>
</feature>
<keyword evidence="8" id="KW-0862">Zinc</keyword>
<keyword evidence="9" id="KW-0156">Chromatin regulator</keyword>
<feature type="compositionally biased region" description="Polar residues" evidence="11">
    <location>
        <begin position="1379"/>
        <end position="1395"/>
    </location>
</feature>
<evidence type="ECO:0000259" key="12">
    <source>
        <dbReference type="PROSITE" id="PS50280"/>
    </source>
</evidence>
<dbReference type="PANTHER" id="PTHR46462:SF3">
    <property type="entry name" value="UPSET, ISOFORM A"/>
    <property type="match status" value="1"/>
</dbReference>
<feature type="region of interest" description="Disordered" evidence="11">
    <location>
        <begin position="1317"/>
        <end position="1549"/>
    </location>
</feature>
<dbReference type="Gene3D" id="2.170.270.10">
    <property type="entry name" value="SET domain"/>
    <property type="match status" value="1"/>
</dbReference>
<evidence type="ECO:0000313" key="15">
    <source>
        <dbReference type="Proteomes" id="UP000789831"/>
    </source>
</evidence>
<dbReference type="GO" id="GO:0008270">
    <property type="term" value="F:zinc ion binding"/>
    <property type="evidence" value="ECO:0007669"/>
    <property type="project" value="UniProtKB-KW"/>
</dbReference>
<name>A0A9N8VZ67_9GLOM</name>
<dbReference type="GO" id="GO:0006325">
    <property type="term" value="P:chromatin organization"/>
    <property type="evidence" value="ECO:0007669"/>
    <property type="project" value="UniProtKB-KW"/>
</dbReference>
<feature type="compositionally biased region" description="Basic and acidic residues" evidence="11">
    <location>
        <begin position="359"/>
        <end position="369"/>
    </location>
</feature>
<feature type="compositionally biased region" description="Basic residues" evidence="11">
    <location>
        <begin position="846"/>
        <end position="855"/>
    </location>
</feature>
<evidence type="ECO:0000256" key="9">
    <source>
        <dbReference type="ARBA" id="ARBA00022853"/>
    </source>
</evidence>
<evidence type="ECO:0000256" key="8">
    <source>
        <dbReference type="ARBA" id="ARBA00022833"/>
    </source>
</evidence>
<dbReference type="Proteomes" id="UP000789831">
    <property type="component" value="Unassembled WGS sequence"/>
</dbReference>
<dbReference type="SUPFAM" id="SSF57903">
    <property type="entry name" value="FYVE/PHD zinc finger"/>
    <property type="match status" value="1"/>
</dbReference>
<gene>
    <name evidence="14" type="ORF">AGERDE_LOCUS2505</name>
</gene>
<feature type="compositionally biased region" description="Polar residues" evidence="11">
    <location>
        <begin position="897"/>
        <end position="925"/>
    </location>
</feature>
<dbReference type="Pfam" id="PF02099">
    <property type="entry name" value="Josephin"/>
    <property type="match status" value="1"/>
</dbReference>
<evidence type="ECO:0000313" key="14">
    <source>
        <dbReference type="EMBL" id="CAG8466213.1"/>
    </source>
</evidence>
<dbReference type="GO" id="GO:0006508">
    <property type="term" value="P:proteolysis"/>
    <property type="evidence" value="ECO:0007669"/>
    <property type="project" value="UniProtKB-KW"/>
</dbReference>
<feature type="compositionally biased region" description="Low complexity" evidence="11">
    <location>
        <begin position="876"/>
        <end position="888"/>
    </location>
</feature>
<feature type="compositionally biased region" description="Polar residues" evidence="11">
    <location>
        <begin position="1263"/>
        <end position="1278"/>
    </location>
</feature>
<dbReference type="PANTHER" id="PTHR46462">
    <property type="entry name" value="UPSET, ISOFORM A"/>
    <property type="match status" value="1"/>
</dbReference>
<dbReference type="Gene3D" id="3.90.70.40">
    <property type="match status" value="1"/>
</dbReference>
<dbReference type="SMART" id="SM00317">
    <property type="entry name" value="SET"/>
    <property type="match status" value="1"/>
</dbReference>
<feature type="compositionally biased region" description="Polar residues" evidence="11">
    <location>
        <begin position="1107"/>
        <end position="1198"/>
    </location>
</feature>
<feature type="region of interest" description="Disordered" evidence="11">
    <location>
        <begin position="675"/>
        <end position="953"/>
    </location>
</feature>
<keyword evidence="7" id="KW-0378">Hydrolase</keyword>
<feature type="compositionally biased region" description="Basic residues" evidence="11">
    <location>
        <begin position="1413"/>
        <end position="1423"/>
    </location>
</feature>
<feature type="compositionally biased region" description="Basic residues" evidence="11">
    <location>
        <begin position="676"/>
        <end position="685"/>
    </location>
</feature>
<feature type="compositionally biased region" description="Polar residues" evidence="11">
    <location>
        <begin position="1317"/>
        <end position="1330"/>
    </location>
</feature>
<dbReference type="InterPro" id="IPR001214">
    <property type="entry name" value="SET_dom"/>
</dbReference>
<feature type="compositionally biased region" description="Basic residues" evidence="11">
    <location>
        <begin position="694"/>
        <end position="703"/>
    </location>
</feature>
<dbReference type="GO" id="GO:0006355">
    <property type="term" value="P:regulation of DNA-templated transcription"/>
    <property type="evidence" value="ECO:0007669"/>
    <property type="project" value="TreeGrafter"/>
</dbReference>
<keyword evidence="6" id="KW-0833">Ubl conjugation pathway</keyword>
<comment type="catalytic activity">
    <reaction evidence="1">
        <text>Thiol-dependent hydrolysis of ester, thioester, amide, peptide and isopeptide bonds formed by the C-terminal Gly of ubiquitin (a 76-residue protein attached to proteins as an intracellular targeting signal).</text>
        <dbReference type="EC" id="3.4.19.12"/>
    </reaction>
</comment>
<protein>
    <recommendedName>
        <fullName evidence="2">ubiquitinyl hydrolase 1</fullName>
        <ecNumber evidence="2">3.4.19.12</ecNumber>
    </recommendedName>
</protein>
<dbReference type="InterPro" id="IPR019786">
    <property type="entry name" value="Zinc_finger_PHD-type_CS"/>
</dbReference>
<sequence length="1696" mass="190761">MDEPRKLYHEKQRLWFCGQLQRAAYTKSELDSLAETLDKQTSSEAKTWLSYLINPHKSVLQVGLGHYDVNVLELALKKIGLELQWFDFRKDIRTVILFTDSTLFGLILNIPYTRFHFWRSNHWIAIKPFFRKGKQQEDMTSVYNLDSKLSIPYEFEDFEEVYKFLADIVYNKDGQILLVKEQTQLSNDEDDNGIIRCICGYSDDDGFTIQCDKCKIWQHGACVNVDRNKVPEEYLCEECQPRPMNVTRAKKHQKSIREELGPDWRDPDLADSDWYQEMKDASDHSSQQEKQDNLIESKQQPRNVHGFVKERGGGSSPSRSDAIPSQKKQKNGKLVKQTRDSSLKETSNKSDDELDESADSGKDFQELNPEYKRIDKNSIASKDVEELFRKILAQYQRQAQHRKRSLSMSSSSGPMKIDDGNSNEIIETPNKKKKSGIDTWQNINSEVSSKDITMLKSSTQQSLLNLFPMERESLLRPLMKTIVKKINSSSSPSRQKGQICYGLFAETNVASGFLFEFKGQVCLKSAYKSDGANQYSLLGITKPFVLFHPTLDLCVDARVYGNDARFIRRSCRPNAEARSIFVPGGEDQQVHLVVFAKCEILKGNEITVGWDWEPNHVDFSLIENAEGSSTQNETTINSRRKKMVEIANAILELTDCACENTVNCVIYRMQREGRAKATKQNKKITKSIDDSAKLKKVGKKETKKRTEVNSRRANSEDRDQVAANPINGGGGQKKRGEKDTSNKRPRQTNEGEINGFASHSLDDDTIVVDLNGSQSNKERKPKNKIEQKNIKKKISENARRPRADSTSSNKGKIKVGKNSLSTPYSRKQEKSNDPELNSPPLTSVDRRKKNQKLKVTKGSNKKTIEDPEDEEGAYISSSDSSLSSVSDLESSEDQEDNQNALNGKLNKSQKSIRVPSSNRQPLSSEFSKKGSVGDDKRTDGSKESFEKNTQIGQSPVISYLPLKKFWAQQYLAQQAATAPKDTNSAPEAVNNQSEAAKRAESSKQEINNKMDTDSHGEREVIVPRATPIIPAKRVAVNDEYTTKPTISSVDHADSDSNNKRQKIEMEQPPSSHNEYDVSVKIESKETPRDQIDAKQKSDSLLPKRQNDTSFELGTSIKNPESDSSSSSARHLNSKPSLKVSSAISEYQEFNKNSRSSTPTHQTDQNRTQLSSPLSLQTHENNSNNISSLSGDPNQTSSDVAEKRTQSIPQSSFSSEQQQHGSVKQDSITPTKQKKYTMKEYQEKKKMEEEASLQNSNGDNNNNIKQTQDSTDRSLMSKTSNANNGGSNNNVSAKEVTTENQKDKLNDLNIVSSISSFKSPRLSTTQVTKSPASDDYFPEDLPIDESLSLDTSNNFGVKEYPSQYEEIRDRRSPTYKEFSNKQSSEFSFPSINSHTYNDPPIPTSPRSGYISPPRRPHPHPHHNGSFRPRMSQPSGPFNRNLPISPGDRGRYHNSNYSGVSPINSPSTPRQGAPSLLSSSASSPYDPANPDGHLSSNQNDRDQSVIDNNNRGSPGIGSSVDSKSREYPRPGGDRFDNRERGWNNYPYFPRDREWRDRDRDRERDKDWIIKREQREHYYRESRDRDYNIAGGGSNVGNGSGNSGGGNSEMSRYSMDPRRSNGGGHQDRYNMSGSLRSPISYGARRDELSNTTPPGRIDITEINSGSSPLPTGPAAGNDPSVSNSSSMQQRITTEIDDDV</sequence>
<keyword evidence="15" id="KW-1185">Reference proteome</keyword>
<dbReference type="PROSITE" id="PS50280">
    <property type="entry name" value="SET"/>
    <property type="match status" value="1"/>
</dbReference>
<dbReference type="PROSITE" id="PS50957">
    <property type="entry name" value="JOSEPHIN"/>
    <property type="match status" value="1"/>
</dbReference>
<keyword evidence="3" id="KW-0645">Protease</keyword>
<feature type="region of interest" description="Disordered" evidence="11">
    <location>
        <begin position="399"/>
        <end position="436"/>
    </location>
</feature>
<feature type="domain" description="Josephin" evidence="13">
    <location>
        <begin position="4"/>
        <end position="194"/>
    </location>
</feature>
<feature type="region of interest" description="Disordered" evidence="11">
    <location>
        <begin position="973"/>
        <end position="1303"/>
    </location>
</feature>
<dbReference type="SUPFAM" id="SSF82199">
    <property type="entry name" value="SET domain"/>
    <property type="match status" value="1"/>
</dbReference>
<feature type="compositionally biased region" description="Gly residues" evidence="11">
    <location>
        <begin position="1587"/>
        <end position="1604"/>
    </location>
</feature>
<dbReference type="SMART" id="SM00249">
    <property type="entry name" value="PHD"/>
    <property type="match status" value="1"/>
</dbReference>
<feature type="compositionally biased region" description="Basic and acidic residues" evidence="11">
    <location>
        <begin position="704"/>
        <end position="720"/>
    </location>
</feature>
<dbReference type="InterPro" id="IPR006155">
    <property type="entry name" value="Josephin"/>
</dbReference>
<keyword evidence="5" id="KW-0863">Zinc-finger</keyword>
<feature type="compositionally biased region" description="Polar residues" evidence="11">
    <location>
        <begin position="1205"/>
        <end position="1229"/>
    </location>
</feature>
<dbReference type="GO" id="GO:0016579">
    <property type="term" value="P:protein deubiquitination"/>
    <property type="evidence" value="ECO:0007669"/>
    <property type="project" value="InterPro"/>
</dbReference>
<dbReference type="InterPro" id="IPR001965">
    <property type="entry name" value="Znf_PHD"/>
</dbReference>
<dbReference type="SMART" id="SM01246">
    <property type="entry name" value="Josephin"/>
    <property type="match status" value="1"/>
</dbReference>
<evidence type="ECO:0000256" key="7">
    <source>
        <dbReference type="ARBA" id="ARBA00022801"/>
    </source>
</evidence>
<comment type="caution">
    <text evidence="14">The sequence shown here is derived from an EMBL/GenBank/DDBJ whole genome shotgun (WGS) entry which is preliminary data.</text>
</comment>
<evidence type="ECO:0000256" key="4">
    <source>
        <dbReference type="ARBA" id="ARBA00022723"/>
    </source>
</evidence>
<feature type="domain" description="SET" evidence="12">
    <location>
        <begin position="484"/>
        <end position="611"/>
    </location>
</feature>
<feature type="compositionally biased region" description="Basic and acidic residues" evidence="11">
    <location>
        <begin position="276"/>
        <end position="295"/>
    </location>
</feature>
<evidence type="ECO:0000256" key="10">
    <source>
        <dbReference type="PROSITE-ProRule" id="PRU00331"/>
    </source>
</evidence>
<dbReference type="CDD" id="cd15550">
    <property type="entry name" value="PHD_MLL5"/>
    <property type="match status" value="1"/>
</dbReference>
<proteinExistence type="predicted"/>
<dbReference type="EC" id="3.4.19.12" evidence="2"/>
<dbReference type="OrthoDB" id="10063692at2759"/>
<evidence type="ECO:0000256" key="1">
    <source>
        <dbReference type="ARBA" id="ARBA00000707"/>
    </source>
</evidence>
<feature type="compositionally biased region" description="Polar residues" evidence="11">
    <location>
        <begin position="1451"/>
        <end position="1468"/>
    </location>
</feature>
<dbReference type="InterPro" id="IPR046341">
    <property type="entry name" value="SET_dom_sf"/>
</dbReference>
<dbReference type="GO" id="GO:0004843">
    <property type="term" value="F:cysteine-type deubiquitinase activity"/>
    <property type="evidence" value="ECO:0007669"/>
    <property type="project" value="UniProtKB-EC"/>
</dbReference>
<feature type="region of interest" description="Disordered" evidence="11">
    <location>
        <begin position="1583"/>
        <end position="1696"/>
    </location>
</feature>
<keyword evidence="4" id="KW-0479">Metal-binding</keyword>
<comment type="caution">
    <text evidence="10">Lacks conserved residue(s) required for the propagation of feature annotation.</text>
</comment>
<evidence type="ECO:0000256" key="2">
    <source>
        <dbReference type="ARBA" id="ARBA00012759"/>
    </source>
</evidence>
<feature type="compositionally biased region" description="Basic and acidic residues" evidence="11">
    <location>
        <begin position="926"/>
        <end position="946"/>
    </location>
</feature>
<feature type="compositionally biased region" description="Basic and acidic residues" evidence="11">
    <location>
        <begin position="337"/>
        <end position="351"/>
    </location>
</feature>
<evidence type="ECO:0000256" key="6">
    <source>
        <dbReference type="ARBA" id="ARBA00022786"/>
    </source>
</evidence>
<evidence type="ECO:0000256" key="11">
    <source>
        <dbReference type="SAM" id="MobiDB-lite"/>
    </source>
</evidence>
<evidence type="ECO:0000256" key="5">
    <source>
        <dbReference type="ARBA" id="ARBA00022771"/>
    </source>
</evidence>
<dbReference type="PROSITE" id="PS01359">
    <property type="entry name" value="ZF_PHD_1"/>
    <property type="match status" value="1"/>
</dbReference>
<feature type="compositionally biased region" description="Low complexity" evidence="11">
    <location>
        <begin position="1471"/>
        <end position="1482"/>
    </location>
</feature>
<dbReference type="Pfam" id="PF20826">
    <property type="entry name" value="PHD_5"/>
    <property type="match status" value="1"/>
</dbReference>
<dbReference type="Pfam" id="PF00856">
    <property type="entry name" value="SET"/>
    <property type="match status" value="1"/>
</dbReference>
<feature type="compositionally biased region" description="Basic and acidic residues" evidence="11">
    <location>
        <begin position="1050"/>
        <end position="1065"/>
    </location>
</feature>
<evidence type="ECO:0000259" key="13">
    <source>
        <dbReference type="PROSITE" id="PS50957"/>
    </source>
</evidence>
<reference evidence="14" key="1">
    <citation type="submission" date="2021-06" db="EMBL/GenBank/DDBJ databases">
        <authorList>
            <person name="Kallberg Y."/>
            <person name="Tangrot J."/>
            <person name="Rosling A."/>
        </authorList>
    </citation>
    <scope>NUCLEOTIDE SEQUENCE</scope>
    <source>
        <strain evidence="14">MT106</strain>
    </source>
</reference>
<dbReference type="EMBL" id="CAJVPL010000212">
    <property type="protein sequence ID" value="CAG8466213.1"/>
    <property type="molecule type" value="Genomic_DNA"/>
</dbReference>
<feature type="region of interest" description="Disordered" evidence="11">
    <location>
        <begin position="246"/>
        <end position="369"/>
    </location>
</feature>
<organism evidence="14 15">
    <name type="scientific">Ambispora gerdemannii</name>
    <dbReference type="NCBI Taxonomy" id="144530"/>
    <lineage>
        <taxon>Eukaryota</taxon>
        <taxon>Fungi</taxon>
        <taxon>Fungi incertae sedis</taxon>
        <taxon>Mucoromycota</taxon>
        <taxon>Glomeromycotina</taxon>
        <taxon>Glomeromycetes</taxon>
        <taxon>Archaeosporales</taxon>
        <taxon>Ambisporaceae</taxon>
        <taxon>Ambispora</taxon>
    </lineage>
</organism>
<dbReference type="InterPro" id="IPR011011">
    <property type="entry name" value="Znf_FYVE_PHD"/>
</dbReference>
<feature type="compositionally biased region" description="Basic and acidic residues" evidence="11">
    <location>
        <begin position="783"/>
        <end position="803"/>
    </location>
</feature>
<feature type="compositionally biased region" description="Basic and acidic residues" evidence="11">
    <location>
        <begin position="1236"/>
        <end position="1248"/>
    </location>
</feature>
<evidence type="ECO:0000256" key="3">
    <source>
        <dbReference type="ARBA" id="ARBA00022670"/>
    </source>
</evidence>